<name>A0A9D1I1G6_9FIRM</name>
<dbReference type="PROSITE" id="PS00198">
    <property type="entry name" value="4FE4S_FER_1"/>
    <property type="match status" value="1"/>
</dbReference>
<keyword evidence="3" id="KW-0408">Iron</keyword>
<dbReference type="Pfam" id="PF13237">
    <property type="entry name" value="Fer4_10"/>
    <property type="match status" value="1"/>
</dbReference>
<feature type="non-terminal residue" evidence="6">
    <location>
        <position position="360"/>
    </location>
</feature>
<dbReference type="InterPro" id="IPR050572">
    <property type="entry name" value="Fe-S_Ferredoxin"/>
</dbReference>
<dbReference type="AlphaFoldDB" id="A0A9D1I1G6"/>
<dbReference type="Gene3D" id="3.30.70.20">
    <property type="match status" value="1"/>
</dbReference>
<sequence length="360" mass="40774">MLLREAVRIIKGRVLYDEGDILEREYSCAIASDLMSNVMVDGEEDSILITSLVNPQVIRASEMMNITCIIITCGKSVTDTMIQLAKNRNIALVETEDTTFTVCGKLHGGGMRESSVFREKHRVTSIKTDDKRCAGCVHCVRTCPTEAIRIKNMKAAVNADRCIECGMCVKVCPRHAVKPVVGSLESMEKYDRKIAIPASSFFGQFRDVKSRNHLLTALKRVGFDHVYEEAVGAEMVSYATRRVLQEKRRPLPVISSACPAILKLIQIRFPNLIDHVLDYRPPVEITARLARREAEERYGKDCKTGIFFIAPCTSKISFIKEREWIVESDIDEMVAISHIYKDVLKNLKDLRDEEVEELER</sequence>
<dbReference type="InterPro" id="IPR017900">
    <property type="entry name" value="4Fe4S_Fe_S_CS"/>
</dbReference>
<dbReference type="SUPFAM" id="SSF53920">
    <property type="entry name" value="Fe-only hydrogenase"/>
    <property type="match status" value="1"/>
</dbReference>
<evidence type="ECO:0000313" key="6">
    <source>
        <dbReference type="EMBL" id="HIU26007.1"/>
    </source>
</evidence>
<feature type="domain" description="4Fe-4S ferredoxin-type" evidence="5">
    <location>
        <begin position="153"/>
        <end position="182"/>
    </location>
</feature>
<dbReference type="SUPFAM" id="SSF75138">
    <property type="entry name" value="HprK N-terminal domain-like"/>
    <property type="match status" value="1"/>
</dbReference>
<keyword evidence="1" id="KW-0004">4Fe-4S</keyword>
<dbReference type="Gene3D" id="3.40.950.10">
    <property type="entry name" value="Fe-only Hydrogenase (Larger Subunit), Chain L, domain 3"/>
    <property type="match status" value="1"/>
</dbReference>
<dbReference type="InterPro" id="IPR004108">
    <property type="entry name" value="Fe_hydrogenase_lsu_C"/>
</dbReference>
<dbReference type="GO" id="GO:0051539">
    <property type="term" value="F:4 iron, 4 sulfur cluster binding"/>
    <property type="evidence" value="ECO:0007669"/>
    <property type="project" value="UniProtKB-KW"/>
</dbReference>
<dbReference type="Pfam" id="PF07085">
    <property type="entry name" value="DRTGG"/>
    <property type="match status" value="1"/>
</dbReference>
<dbReference type="Gene3D" id="3.40.1390.20">
    <property type="entry name" value="HprK N-terminal domain-like"/>
    <property type="match status" value="1"/>
</dbReference>
<dbReference type="Gene3D" id="3.40.50.1780">
    <property type="match status" value="1"/>
</dbReference>
<evidence type="ECO:0000256" key="1">
    <source>
        <dbReference type="ARBA" id="ARBA00022485"/>
    </source>
</evidence>
<dbReference type="PROSITE" id="PS51379">
    <property type="entry name" value="4FE4S_FER_2"/>
    <property type="match status" value="2"/>
</dbReference>
<evidence type="ECO:0000256" key="3">
    <source>
        <dbReference type="ARBA" id="ARBA00023004"/>
    </source>
</evidence>
<evidence type="ECO:0000256" key="2">
    <source>
        <dbReference type="ARBA" id="ARBA00022723"/>
    </source>
</evidence>
<dbReference type="GO" id="GO:0046872">
    <property type="term" value="F:metal ion binding"/>
    <property type="evidence" value="ECO:0007669"/>
    <property type="project" value="UniProtKB-KW"/>
</dbReference>
<dbReference type="PANTHER" id="PTHR43687">
    <property type="entry name" value="ADENYLYLSULFATE REDUCTASE, BETA SUBUNIT"/>
    <property type="match status" value="1"/>
</dbReference>
<keyword evidence="2" id="KW-0479">Metal-binding</keyword>
<dbReference type="Pfam" id="PF02906">
    <property type="entry name" value="Fe_hyd_lg_C"/>
    <property type="match status" value="1"/>
</dbReference>
<feature type="domain" description="4Fe-4S ferredoxin-type" evidence="5">
    <location>
        <begin position="124"/>
        <end position="152"/>
    </location>
</feature>
<keyword evidence="4" id="KW-0411">Iron-sulfur</keyword>
<dbReference type="PANTHER" id="PTHR43687:SF1">
    <property type="entry name" value="FERREDOXIN III"/>
    <property type="match status" value="1"/>
</dbReference>
<protein>
    <submittedName>
        <fullName evidence="6">4Fe-4S dicluster domain-containing protein</fullName>
    </submittedName>
</protein>
<evidence type="ECO:0000313" key="7">
    <source>
        <dbReference type="Proteomes" id="UP000824090"/>
    </source>
</evidence>
<dbReference type="InterPro" id="IPR017896">
    <property type="entry name" value="4Fe4S_Fe-S-bd"/>
</dbReference>
<reference evidence="6" key="1">
    <citation type="submission" date="2020-10" db="EMBL/GenBank/DDBJ databases">
        <authorList>
            <person name="Gilroy R."/>
        </authorList>
    </citation>
    <scope>NUCLEOTIDE SEQUENCE</scope>
    <source>
        <strain evidence="6">ChiHcec3-6078</strain>
    </source>
</reference>
<accession>A0A9D1I1G6</accession>
<proteinExistence type="predicted"/>
<dbReference type="SUPFAM" id="SSF54862">
    <property type="entry name" value="4Fe-4S ferredoxins"/>
    <property type="match status" value="1"/>
</dbReference>
<organism evidence="6 7">
    <name type="scientific">Candidatus Allocopromorpha excrementigallinarum</name>
    <dbReference type="NCBI Taxonomy" id="2840742"/>
    <lineage>
        <taxon>Bacteria</taxon>
        <taxon>Bacillati</taxon>
        <taxon>Bacillota</taxon>
        <taxon>Clostridia</taxon>
        <taxon>Eubacteriales</taxon>
        <taxon>Eubacteriaceae</taxon>
        <taxon>Eubacteriaceae incertae sedis</taxon>
        <taxon>Candidatus Allocopromorpha</taxon>
    </lineage>
</organism>
<dbReference type="EMBL" id="DVMP01000108">
    <property type="protein sequence ID" value="HIU26007.1"/>
    <property type="molecule type" value="Genomic_DNA"/>
</dbReference>
<evidence type="ECO:0000259" key="5">
    <source>
        <dbReference type="PROSITE" id="PS51379"/>
    </source>
</evidence>
<evidence type="ECO:0000256" key="4">
    <source>
        <dbReference type="ARBA" id="ARBA00023014"/>
    </source>
</evidence>
<comment type="caution">
    <text evidence="6">The sequence shown here is derived from an EMBL/GenBank/DDBJ whole genome shotgun (WGS) entry which is preliminary data.</text>
</comment>
<reference evidence="6" key="2">
    <citation type="journal article" date="2021" name="PeerJ">
        <title>Extensive microbial diversity within the chicken gut microbiome revealed by metagenomics and culture.</title>
        <authorList>
            <person name="Gilroy R."/>
            <person name="Ravi A."/>
            <person name="Getino M."/>
            <person name="Pursley I."/>
            <person name="Horton D.L."/>
            <person name="Alikhan N.F."/>
            <person name="Baker D."/>
            <person name="Gharbi K."/>
            <person name="Hall N."/>
            <person name="Watson M."/>
            <person name="Adriaenssens E.M."/>
            <person name="Foster-Nyarko E."/>
            <person name="Jarju S."/>
            <person name="Secka A."/>
            <person name="Antonio M."/>
            <person name="Oren A."/>
            <person name="Chaudhuri R.R."/>
            <person name="La Ragione R."/>
            <person name="Hildebrand F."/>
            <person name="Pallen M.J."/>
        </authorList>
    </citation>
    <scope>NUCLEOTIDE SEQUENCE</scope>
    <source>
        <strain evidence="6">ChiHcec3-6078</strain>
    </source>
</reference>
<gene>
    <name evidence="6" type="ORF">IAC50_05885</name>
</gene>
<dbReference type="InterPro" id="IPR028979">
    <property type="entry name" value="Ser_kin/Pase_Hpr-like_N_sf"/>
</dbReference>
<dbReference type="Proteomes" id="UP000824090">
    <property type="component" value="Unassembled WGS sequence"/>
</dbReference>
<dbReference type="InterPro" id="IPR010766">
    <property type="entry name" value="DRTGG"/>
</dbReference>
<dbReference type="InterPro" id="IPR009016">
    <property type="entry name" value="Fe_hydrogenase"/>
</dbReference>